<dbReference type="Gene3D" id="3.30.360.10">
    <property type="entry name" value="Dihydrodipicolinate Reductase, domain 2"/>
    <property type="match status" value="1"/>
</dbReference>
<reference evidence="5 6" key="1">
    <citation type="submission" date="2017-03" db="EMBL/GenBank/DDBJ databases">
        <title>WGS assembly of Porphyra umbilicalis.</title>
        <authorList>
            <person name="Brawley S.H."/>
            <person name="Blouin N.A."/>
            <person name="Ficko-Blean E."/>
            <person name="Wheeler G.L."/>
            <person name="Lohr M."/>
            <person name="Goodson H.V."/>
            <person name="Jenkins J.W."/>
            <person name="Blaby-Haas C.E."/>
            <person name="Helliwell K.E."/>
            <person name="Chan C."/>
            <person name="Marriage T."/>
            <person name="Bhattacharya D."/>
            <person name="Klein A.S."/>
            <person name="Badis Y."/>
            <person name="Brodie J."/>
            <person name="Cao Y."/>
            <person name="Collen J."/>
            <person name="Dittami S.M."/>
            <person name="Gachon C.M."/>
            <person name="Green B.R."/>
            <person name="Karpowicz S."/>
            <person name="Kim J.W."/>
            <person name="Kudahl U."/>
            <person name="Lin S."/>
            <person name="Michel G."/>
            <person name="Mittag M."/>
            <person name="Olson B.J."/>
            <person name="Pangilinan J."/>
            <person name="Peng Y."/>
            <person name="Qiu H."/>
            <person name="Shu S."/>
            <person name="Singer J.T."/>
            <person name="Smith A.G."/>
            <person name="Sprecher B.N."/>
            <person name="Wagner V."/>
            <person name="Wang W."/>
            <person name="Wang Z.-Y."/>
            <person name="Yan J."/>
            <person name="Yarish C."/>
            <person name="Zoeuner-Riek S."/>
            <person name="Zhuang Y."/>
            <person name="Zou Y."/>
            <person name="Lindquist E.A."/>
            <person name="Grimwood J."/>
            <person name="Barry K."/>
            <person name="Rokhsar D.S."/>
            <person name="Schmutz J."/>
            <person name="Stiller J.W."/>
            <person name="Grossman A.R."/>
            <person name="Prochnik S.E."/>
        </authorList>
    </citation>
    <scope>NUCLEOTIDE SEQUENCE [LARGE SCALE GENOMIC DNA]</scope>
    <source>
        <strain evidence="5">4086291</strain>
    </source>
</reference>
<sequence>MAFISAVGIGAPARSILSHPRRHALTTARPVVVRPASAAAVRMDASTTPSASAPKTVGIGIIGCGRIGQVHAKAISSTLGAKLVAVADPFEKFGRAVASEFSTTWVADWKELVANPEVDGVVIGSPTPFHAEQIIACAEAGKAIFCEKPISNDLATIDNCLEAVDKSGVKLLVGFQRRFDSNFQKVKSVVSSGAIGDVRTFTITSRDPAPPPADYLAKSGGIFLDMASHDFDMARFVCGAEIESVFVTGAAIESAAQEAGDLDTVITVLKMSNGAFGTIENSRRCGFGYDQRVEVFGGKGSVIGSNKANDTVTVNTDSGIDSSLPFDFFMDRYAAAYTGIMGAFVDMVAQDGEVPVGGADGRAPIVAAKAAQLSVKEGRLVRLDEVDLVKATAGAL</sequence>
<organism evidence="5 6">
    <name type="scientific">Porphyra umbilicalis</name>
    <name type="common">Purple laver</name>
    <name type="synonym">Red alga</name>
    <dbReference type="NCBI Taxonomy" id="2786"/>
    <lineage>
        <taxon>Eukaryota</taxon>
        <taxon>Rhodophyta</taxon>
        <taxon>Bangiophyceae</taxon>
        <taxon>Bangiales</taxon>
        <taxon>Bangiaceae</taxon>
        <taxon>Porphyra</taxon>
    </lineage>
</organism>
<dbReference type="SUPFAM" id="SSF51735">
    <property type="entry name" value="NAD(P)-binding Rossmann-fold domains"/>
    <property type="match status" value="1"/>
</dbReference>
<dbReference type="NCBIfam" id="TIGR04380">
    <property type="entry name" value="myo_inos_iolG"/>
    <property type="match status" value="1"/>
</dbReference>
<dbReference type="Proteomes" id="UP000218209">
    <property type="component" value="Unassembled WGS sequence"/>
</dbReference>
<dbReference type="InterPro" id="IPR000683">
    <property type="entry name" value="Gfo/Idh/MocA-like_OxRdtase_N"/>
</dbReference>
<dbReference type="OrthoDB" id="64915at2759"/>
<dbReference type="InterPro" id="IPR055170">
    <property type="entry name" value="GFO_IDH_MocA-like_dom"/>
</dbReference>
<name>A0A1X6NLA5_PORUM</name>
<protein>
    <recommendedName>
        <fullName evidence="7">Gfo/Idh/MocA-like oxidoreductase N-terminal domain-containing protein</fullName>
    </recommendedName>
</protein>
<dbReference type="PANTHER" id="PTHR42840:SF3">
    <property type="entry name" value="BINDING ROSSMANN FOLD OXIDOREDUCTASE, PUTATIVE (AFU_ORTHOLOGUE AFUA_2G10240)-RELATED"/>
    <property type="match status" value="1"/>
</dbReference>
<gene>
    <name evidence="5" type="ORF">BU14_1630s0003</name>
</gene>
<evidence type="ECO:0000256" key="2">
    <source>
        <dbReference type="ARBA" id="ARBA00023002"/>
    </source>
</evidence>
<accession>A0A1X6NLA5</accession>
<dbReference type="GO" id="GO:0000166">
    <property type="term" value="F:nucleotide binding"/>
    <property type="evidence" value="ECO:0007669"/>
    <property type="project" value="InterPro"/>
</dbReference>
<dbReference type="PANTHER" id="PTHR42840">
    <property type="entry name" value="NAD(P)-BINDING ROSSMANN-FOLD SUPERFAMILY PROTEIN-RELATED"/>
    <property type="match status" value="1"/>
</dbReference>
<dbReference type="Gene3D" id="3.40.50.720">
    <property type="entry name" value="NAD(P)-binding Rossmann-like Domain"/>
    <property type="match status" value="1"/>
</dbReference>
<dbReference type="AlphaFoldDB" id="A0A1X6NLA5"/>
<dbReference type="SUPFAM" id="SSF55347">
    <property type="entry name" value="Glyceraldehyde-3-phosphate dehydrogenase-like, C-terminal domain"/>
    <property type="match status" value="1"/>
</dbReference>
<keyword evidence="2" id="KW-0560">Oxidoreductase</keyword>
<evidence type="ECO:0000259" key="4">
    <source>
        <dbReference type="Pfam" id="PF22725"/>
    </source>
</evidence>
<dbReference type="InterPro" id="IPR030827">
    <property type="entry name" value="Myo_inos_IolG"/>
</dbReference>
<feature type="domain" description="Gfo/Idh/MocA-like oxidoreductase N-terminal" evidence="3">
    <location>
        <begin position="58"/>
        <end position="175"/>
    </location>
</feature>
<dbReference type="InterPro" id="IPR036291">
    <property type="entry name" value="NAD(P)-bd_dom_sf"/>
</dbReference>
<evidence type="ECO:0000313" key="6">
    <source>
        <dbReference type="Proteomes" id="UP000218209"/>
    </source>
</evidence>
<dbReference type="Pfam" id="PF22725">
    <property type="entry name" value="GFO_IDH_MocA_C3"/>
    <property type="match status" value="1"/>
</dbReference>
<evidence type="ECO:0000256" key="1">
    <source>
        <dbReference type="ARBA" id="ARBA00010928"/>
    </source>
</evidence>
<dbReference type="GO" id="GO:0016491">
    <property type="term" value="F:oxidoreductase activity"/>
    <property type="evidence" value="ECO:0007669"/>
    <property type="project" value="UniProtKB-KW"/>
</dbReference>
<dbReference type="Pfam" id="PF01408">
    <property type="entry name" value="GFO_IDH_MocA"/>
    <property type="match status" value="1"/>
</dbReference>
<evidence type="ECO:0008006" key="7">
    <source>
        <dbReference type="Google" id="ProtNLM"/>
    </source>
</evidence>
<dbReference type="EMBL" id="KV919624">
    <property type="protein sequence ID" value="OSX69310.1"/>
    <property type="molecule type" value="Genomic_DNA"/>
</dbReference>
<feature type="domain" description="GFO/IDH/MocA-like oxidoreductase" evidence="4">
    <location>
        <begin position="183"/>
        <end position="302"/>
    </location>
</feature>
<evidence type="ECO:0000259" key="3">
    <source>
        <dbReference type="Pfam" id="PF01408"/>
    </source>
</evidence>
<evidence type="ECO:0000313" key="5">
    <source>
        <dbReference type="EMBL" id="OSX69310.1"/>
    </source>
</evidence>
<proteinExistence type="inferred from homology"/>
<keyword evidence="6" id="KW-1185">Reference proteome</keyword>
<comment type="similarity">
    <text evidence="1">Belongs to the Gfo/Idh/MocA family.</text>
</comment>